<dbReference type="SUPFAM" id="SSF55729">
    <property type="entry name" value="Acyl-CoA N-acyltransferases (Nat)"/>
    <property type="match status" value="1"/>
</dbReference>
<feature type="domain" description="N-acetyltransferase" evidence="1">
    <location>
        <begin position="5"/>
        <end position="143"/>
    </location>
</feature>
<dbReference type="InterPro" id="IPR016181">
    <property type="entry name" value="Acyl_CoA_acyltransferase"/>
</dbReference>
<dbReference type="InterPro" id="IPR000182">
    <property type="entry name" value="GNAT_dom"/>
</dbReference>
<dbReference type="EMBL" id="JAUTBA010000001">
    <property type="protein sequence ID" value="MDQ1152130.1"/>
    <property type="molecule type" value="Genomic_DNA"/>
</dbReference>
<dbReference type="Gene3D" id="3.40.630.30">
    <property type="match status" value="1"/>
</dbReference>
<dbReference type="Proteomes" id="UP001244640">
    <property type="component" value="Unassembled WGS sequence"/>
</dbReference>
<dbReference type="Pfam" id="PF13508">
    <property type="entry name" value="Acetyltransf_7"/>
    <property type="match status" value="1"/>
</dbReference>
<dbReference type="CDD" id="cd04301">
    <property type="entry name" value="NAT_SF"/>
    <property type="match status" value="1"/>
</dbReference>
<gene>
    <name evidence="2" type="ORF">QE382_004114</name>
</gene>
<name>A0ABU0UB91_9SPHI</name>
<keyword evidence="3" id="KW-1185">Reference proteome</keyword>
<sequence length="152" mass="17820">MHNRFQIKHITNHKEYPYDLLLLADETIHAIDKYLYDSLVYVVYEVKMPIAVFCLYPVDSETLEIKNIAVSPAFQGRGLGSQLLDFIKANYQQYANLIVGTADCGIAQIRFYERNGFVKYGIRKDFFIKNYERPIYENGQLLKDMIMLRYGK</sequence>
<accession>A0ABU0UB91</accession>
<comment type="caution">
    <text evidence="2">The sequence shown here is derived from an EMBL/GenBank/DDBJ whole genome shotgun (WGS) entry which is preliminary data.</text>
</comment>
<dbReference type="RefSeq" id="WP_380818231.1">
    <property type="nucleotide sequence ID" value="NZ_JBHRVL010000001.1"/>
</dbReference>
<dbReference type="PROSITE" id="PS51186">
    <property type="entry name" value="GNAT"/>
    <property type="match status" value="1"/>
</dbReference>
<evidence type="ECO:0000313" key="3">
    <source>
        <dbReference type="Proteomes" id="UP001244640"/>
    </source>
</evidence>
<organism evidence="2 3">
    <name type="scientific">Sphingobacterium zeae</name>
    <dbReference type="NCBI Taxonomy" id="1776859"/>
    <lineage>
        <taxon>Bacteria</taxon>
        <taxon>Pseudomonadati</taxon>
        <taxon>Bacteroidota</taxon>
        <taxon>Sphingobacteriia</taxon>
        <taxon>Sphingobacteriales</taxon>
        <taxon>Sphingobacteriaceae</taxon>
        <taxon>Sphingobacterium</taxon>
    </lineage>
</organism>
<proteinExistence type="predicted"/>
<evidence type="ECO:0000313" key="2">
    <source>
        <dbReference type="EMBL" id="MDQ1152130.1"/>
    </source>
</evidence>
<reference evidence="2 3" key="1">
    <citation type="submission" date="2023-07" db="EMBL/GenBank/DDBJ databases">
        <title>Functional and genomic diversity of the sorghum phyllosphere microbiome.</title>
        <authorList>
            <person name="Shade A."/>
        </authorList>
    </citation>
    <scope>NUCLEOTIDE SEQUENCE [LARGE SCALE GENOMIC DNA]</scope>
    <source>
        <strain evidence="2 3">SORGH_AS_0892</strain>
    </source>
</reference>
<protein>
    <submittedName>
        <fullName evidence="2">Ribosomal protein S18 acetylase RimI-like enzyme</fullName>
    </submittedName>
</protein>
<evidence type="ECO:0000259" key="1">
    <source>
        <dbReference type="PROSITE" id="PS51186"/>
    </source>
</evidence>